<name>A0A151Y263_9GAMM</name>
<comment type="caution">
    <text evidence="1">The sequence shown here is derived from an EMBL/GenBank/DDBJ whole genome shotgun (WGS) entry which is preliminary data.</text>
</comment>
<dbReference type="RefSeq" id="WP_067669158.1">
    <property type="nucleotide sequence ID" value="NZ_CBCSIK010000001.1"/>
</dbReference>
<organism evidence="1 2">
    <name type="scientific">Acinetobacter pragensis</name>
    <dbReference type="NCBI Taxonomy" id="1806892"/>
    <lineage>
        <taxon>Bacteria</taxon>
        <taxon>Pseudomonadati</taxon>
        <taxon>Pseudomonadota</taxon>
        <taxon>Gammaproteobacteria</taxon>
        <taxon>Moraxellales</taxon>
        <taxon>Moraxellaceae</taxon>
        <taxon>Acinetobacter</taxon>
    </lineage>
</organism>
<gene>
    <name evidence="1" type="ORF">AZH43_12890</name>
</gene>
<dbReference type="OrthoDB" id="6704475at2"/>
<dbReference type="STRING" id="1806892.AZH43_12890"/>
<evidence type="ECO:0000313" key="1">
    <source>
        <dbReference type="EMBL" id="KYQ72133.1"/>
    </source>
</evidence>
<accession>A0A151Y263</accession>
<dbReference type="Proteomes" id="UP000076276">
    <property type="component" value="Unassembled WGS sequence"/>
</dbReference>
<dbReference type="PROSITE" id="PS51257">
    <property type="entry name" value="PROKAR_LIPOPROTEIN"/>
    <property type="match status" value="1"/>
</dbReference>
<evidence type="ECO:0000313" key="2">
    <source>
        <dbReference type="Proteomes" id="UP000076276"/>
    </source>
</evidence>
<reference evidence="1 2" key="1">
    <citation type="submission" date="2016-03" db="EMBL/GenBank/DDBJ databases">
        <title>Acinetobacter genomospecies 28 strain ANC 4149.</title>
        <authorList>
            <person name="Radolfova-Krizova L."/>
            <person name="Nemec A."/>
        </authorList>
    </citation>
    <scope>NUCLEOTIDE SEQUENCE [LARGE SCALE GENOMIC DNA]</scope>
    <source>
        <strain evidence="1 2">ANC 4149</strain>
    </source>
</reference>
<protein>
    <recommendedName>
        <fullName evidence="3">Lipoprotein</fullName>
    </recommendedName>
</protein>
<keyword evidence="2" id="KW-1185">Reference proteome</keyword>
<dbReference type="EMBL" id="LUAW01000020">
    <property type="protein sequence ID" value="KYQ72133.1"/>
    <property type="molecule type" value="Genomic_DNA"/>
</dbReference>
<sequence>MKSLAVFATAVVLAGCSISTSRDIKKAEKLLTHFQCGNIESTQMAHSPITSYHEQSLHSSKQKAAGYIESYKNGEKLFNIPLTAVIEQQYDIYKEACQNLGGISQDVQQISGE</sequence>
<proteinExistence type="predicted"/>
<dbReference type="AlphaFoldDB" id="A0A151Y263"/>
<evidence type="ECO:0008006" key="3">
    <source>
        <dbReference type="Google" id="ProtNLM"/>
    </source>
</evidence>